<proteinExistence type="predicted"/>
<evidence type="ECO:0000313" key="5">
    <source>
        <dbReference type="Proteomes" id="UP001047646"/>
    </source>
</evidence>
<dbReference type="InterPro" id="IPR013154">
    <property type="entry name" value="ADH-like_N"/>
</dbReference>
<sequence length="328" mass="34928">MTRAKAVVFNEPGSPDVLYLRQHELPLLSSGQVLVAIEAAGVNFIDTYRRSGALDDGSAYPRGLGTEGAGRVIECAADVSELKVGDRVAFIDGSSGSYASHAIVAAARVIRLDPEISFETAAAVMFKGITAEYLTHRCVPLMTGDWVLWHAAAGGVGSLATSWLAARGMKVIGLASTAQKRQAALNAGCIAALDSSDAATPQAIRELTEERGVDVVFDSVGKDTVEFSLASLRRRGQLVLFGNASGDVTGFNLSRLGALGSLHVTRPTLKHYVAERDELRMAARRVMDAVKAEQIKLPRITAHDLADAGQVHQLLQDRQTLGTLILRP</sequence>
<dbReference type="PANTHER" id="PTHR48106">
    <property type="entry name" value="QUINONE OXIDOREDUCTASE PIG3-RELATED"/>
    <property type="match status" value="1"/>
</dbReference>
<dbReference type="InterPro" id="IPR020843">
    <property type="entry name" value="ER"/>
</dbReference>
<dbReference type="Proteomes" id="UP001047646">
    <property type="component" value="Chromosome"/>
</dbReference>
<organism evidence="4 5">
    <name type="scientific">Pseudomonas muyukensis</name>
    <dbReference type="NCBI Taxonomy" id="2842357"/>
    <lineage>
        <taxon>Bacteria</taxon>
        <taxon>Pseudomonadati</taxon>
        <taxon>Pseudomonadota</taxon>
        <taxon>Gammaproteobacteria</taxon>
        <taxon>Pseudomonadales</taxon>
        <taxon>Pseudomonadaceae</taxon>
        <taxon>Pseudomonas</taxon>
    </lineage>
</organism>
<evidence type="ECO:0000256" key="1">
    <source>
        <dbReference type="ARBA" id="ARBA00022857"/>
    </source>
</evidence>
<keyword evidence="5" id="KW-1185">Reference proteome</keyword>
<reference evidence="4" key="1">
    <citation type="journal article" date="2021" name="Microorganisms">
        <title>The Ever-Expanding Pseudomonas Genus: Description of 43 New Species and Partition of the Pseudomonas putida Group.</title>
        <authorList>
            <person name="Girard L."/>
            <person name="Lood C."/>
            <person name="Hofte M."/>
            <person name="Vandamme P."/>
            <person name="Rokni-Zadeh H."/>
            <person name="van Noort V."/>
            <person name="Lavigne R."/>
            <person name="De Mot R."/>
        </authorList>
    </citation>
    <scope>NUCLEOTIDE SEQUENCE</scope>
    <source>
        <strain evidence="4">COW39</strain>
    </source>
</reference>
<name>A0ABX8MBK6_9PSED</name>
<accession>A0ABX8MBK6</accession>
<evidence type="ECO:0000256" key="2">
    <source>
        <dbReference type="ARBA" id="ARBA00023002"/>
    </source>
</evidence>
<dbReference type="SMART" id="SM00829">
    <property type="entry name" value="PKS_ER"/>
    <property type="match status" value="1"/>
</dbReference>
<gene>
    <name evidence="4" type="ORF">KSS95_06310</name>
</gene>
<dbReference type="EMBL" id="CP077073">
    <property type="protein sequence ID" value="QXH36440.1"/>
    <property type="molecule type" value="Genomic_DNA"/>
</dbReference>
<protein>
    <submittedName>
        <fullName evidence="4">Quinone oxidoreductase</fullName>
    </submittedName>
</protein>
<dbReference type="PANTHER" id="PTHR48106:SF13">
    <property type="entry name" value="QUINONE OXIDOREDUCTASE-RELATED"/>
    <property type="match status" value="1"/>
</dbReference>
<dbReference type="CDD" id="cd05286">
    <property type="entry name" value="QOR2"/>
    <property type="match status" value="1"/>
</dbReference>
<dbReference type="InterPro" id="IPR047618">
    <property type="entry name" value="QOR-like"/>
</dbReference>
<feature type="domain" description="Enoyl reductase (ER)" evidence="3">
    <location>
        <begin position="13"/>
        <end position="326"/>
    </location>
</feature>
<dbReference type="RefSeq" id="WP_217852594.1">
    <property type="nucleotide sequence ID" value="NZ_CP077073.1"/>
</dbReference>
<keyword evidence="1" id="KW-0521">NADP</keyword>
<dbReference type="InterPro" id="IPR013149">
    <property type="entry name" value="ADH-like_C"/>
</dbReference>
<evidence type="ECO:0000259" key="3">
    <source>
        <dbReference type="SMART" id="SM00829"/>
    </source>
</evidence>
<dbReference type="Pfam" id="PF08240">
    <property type="entry name" value="ADH_N"/>
    <property type="match status" value="1"/>
</dbReference>
<keyword evidence="2" id="KW-0560">Oxidoreductase</keyword>
<dbReference type="Pfam" id="PF00107">
    <property type="entry name" value="ADH_zinc_N"/>
    <property type="match status" value="1"/>
</dbReference>
<evidence type="ECO:0000313" key="4">
    <source>
        <dbReference type="EMBL" id="QXH36440.1"/>
    </source>
</evidence>